<dbReference type="EMBL" id="KJ705001">
    <property type="protein sequence ID" value="AIB03191.1"/>
    <property type="molecule type" value="Genomic_DNA"/>
</dbReference>
<keyword evidence="4" id="KW-0255">Endonuclease</keyword>
<dbReference type="HAMAP" id="MF_04009">
    <property type="entry name" value="HSV_AN"/>
    <property type="match status" value="1"/>
</dbReference>
<keyword evidence="5" id="KW-0378">Hydrolase</keyword>
<reference evidence="8 9" key="1">
    <citation type="journal article" date="2014" name="J. Gen. Virol.">
        <title>Novel gammaherpesvirus functions encoded by bovine herpesvirus 6 (bovine lymphotropic virus).</title>
        <authorList>
            <person name="Jia J."/>
            <person name="Delhon G."/>
            <person name="Tulman E.R."/>
            <person name="Diel D.G."/>
            <person name="Osorio F.A."/>
            <person name="Wen X."/>
            <person name="Kutish G.F."/>
            <person name="Rock D.L."/>
        </authorList>
    </citation>
    <scope>NUCLEOTIDE SEQUENCE [LARGE SCALE GENOMIC DNA]</scope>
    <source>
        <strain evidence="8">Pennsylvania 47</strain>
    </source>
</reference>
<dbReference type="GeneID" id="19620170"/>
<dbReference type="Pfam" id="PF01771">
    <property type="entry name" value="Viral_alk_exo"/>
    <property type="match status" value="1"/>
</dbReference>
<evidence type="ECO:0000256" key="1">
    <source>
        <dbReference type="ARBA" id="ARBA00022562"/>
    </source>
</evidence>
<evidence type="ECO:0000256" key="7">
    <source>
        <dbReference type="ARBA" id="ARBA00023200"/>
    </source>
</evidence>
<keyword evidence="7" id="KW-1035">Host cytoplasm</keyword>
<keyword evidence="1" id="KW-1048">Host nucleus</keyword>
<evidence type="ECO:0000256" key="4">
    <source>
        <dbReference type="ARBA" id="ARBA00022759"/>
    </source>
</evidence>
<dbReference type="SUPFAM" id="SSF52980">
    <property type="entry name" value="Restriction endonuclease-like"/>
    <property type="match status" value="1"/>
</dbReference>
<evidence type="ECO:0000313" key="9">
    <source>
        <dbReference type="Proteomes" id="UP000121539"/>
    </source>
</evidence>
<sequence>MDFLHKATLLEQTLNMEIGEQVNKLATYTFSNFIRCKEVQEAIKEHSINYEMPHMRFVYIYYLFKKIHDFIGDKEILDVFNREFAKKNIRNPTLQDVSKVCTAMDVNDKTEICLILEKLTRGQNQNVLWEVLRDGVISSSKLLKIIKQQTPDSKIFHPVPIEKNHYVASPIAFGVRNEVTVKTLLAEFVSPSGTSNINDFGFMLSPLDGIFGVSLDMCCKCSIEKDGRVAFDADTEIYEIKCRYKYLFAKNEYDPIYKAYSELYNNPGKAALVNFISAIQKPAVEHVPRGKLPTQNDYLLSFDKVWNFNPQIKKRRMTSQHKLTEQCMRYNCYTESKVIILTDPALTSGKIDIKDTFFVDVYVNPRHSYYYQCLLQYKIVTNYIQFSSSSAKGLGKPQTFLVTAFFRKRNSSDFAKTYIKSESNFVDQALEIPVLLIITPVFVPHEPLIETLEQAITFWQSSVKEEFNQWPWAPVSLGASGDVTP</sequence>
<dbReference type="InterPro" id="IPR001616">
    <property type="entry name" value="Herpes_alk_exo"/>
</dbReference>
<evidence type="ECO:0000313" key="8">
    <source>
        <dbReference type="EMBL" id="AIB03191.1"/>
    </source>
</evidence>
<gene>
    <name evidence="8" type="ORF">BoHV6ORF37</name>
</gene>
<name>A0A060CY26_9GAMA</name>
<dbReference type="KEGG" id="vg:19620170"/>
<proteinExistence type="inferred from homology"/>
<dbReference type="InterPro" id="IPR034720">
    <property type="entry name" value="Viral_alk_exo"/>
</dbReference>
<dbReference type="GO" id="GO:0004519">
    <property type="term" value="F:endonuclease activity"/>
    <property type="evidence" value="ECO:0007669"/>
    <property type="project" value="UniProtKB-KW"/>
</dbReference>
<organism evidence="8 9">
    <name type="scientific">Bovine gammaherpesvirus 6</name>
    <dbReference type="NCBI Taxonomy" id="1504288"/>
    <lineage>
        <taxon>Viruses</taxon>
        <taxon>Duplodnaviria</taxon>
        <taxon>Heunggongvirae</taxon>
        <taxon>Peploviricota</taxon>
        <taxon>Herviviricetes</taxon>
        <taxon>Herpesvirales</taxon>
        <taxon>Orthoherpesviridae</taxon>
        <taxon>Gammaherpesvirinae</taxon>
        <taxon>Macavirus</taxon>
        <taxon>Macavirus bovinegamma6</taxon>
    </lineage>
</organism>
<dbReference type="Proteomes" id="UP000121539">
    <property type="component" value="Segment"/>
</dbReference>
<accession>A0A060CY26</accession>
<dbReference type="PRINTS" id="PR00924">
    <property type="entry name" value="ALKEXNUCLASE"/>
</dbReference>
<dbReference type="OrthoDB" id="4574at10239"/>
<protein>
    <submittedName>
        <fullName evidence="8">Alkaline exonuclease</fullName>
    </submittedName>
</protein>
<dbReference type="InterPro" id="IPR011335">
    <property type="entry name" value="Restrct_endonuc-II-like"/>
</dbReference>
<dbReference type="Gene3D" id="1.20.120.860">
    <property type="entry name" value="Herpesvirus alkaline exonuclease, N-terminal domain"/>
    <property type="match status" value="1"/>
</dbReference>
<keyword evidence="3" id="KW-0540">Nuclease</keyword>
<keyword evidence="2" id="KW-0945">Host-virus interaction</keyword>
<keyword evidence="6 8" id="KW-0269">Exonuclease</keyword>
<dbReference type="GO" id="GO:0003677">
    <property type="term" value="F:DNA binding"/>
    <property type="evidence" value="ECO:0007669"/>
    <property type="project" value="InterPro"/>
</dbReference>
<evidence type="ECO:0000256" key="3">
    <source>
        <dbReference type="ARBA" id="ARBA00022722"/>
    </source>
</evidence>
<evidence type="ECO:0000256" key="6">
    <source>
        <dbReference type="ARBA" id="ARBA00022839"/>
    </source>
</evidence>
<keyword evidence="9" id="KW-1185">Reference proteome</keyword>
<dbReference type="GO" id="GO:0004527">
    <property type="term" value="F:exonuclease activity"/>
    <property type="evidence" value="ECO:0007669"/>
    <property type="project" value="UniProtKB-KW"/>
</dbReference>
<evidence type="ECO:0000256" key="2">
    <source>
        <dbReference type="ARBA" id="ARBA00022581"/>
    </source>
</evidence>
<evidence type="ECO:0000256" key="5">
    <source>
        <dbReference type="ARBA" id="ARBA00022801"/>
    </source>
</evidence>
<dbReference type="RefSeq" id="YP_009042015.1">
    <property type="nucleotide sequence ID" value="NC_024303.1"/>
</dbReference>